<keyword evidence="2" id="KW-0472">Membrane</keyword>
<accession>A0A346PV30</accession>
<sequence>MTLISVVASSIAPFDPTVAIAGVAGVALTIFVAILTFVALAPVVSASWSEQLHATPNGGPSLEAESNEAD</sequence>
<dbReference type="Proteomes" id="UP000258613">
    <property type="component" value="Chromosome"/>
</dbReference>
<protein>
    <submittedName>
        <fullName evidence="3">Uncharacterized protein</fullName>
    </submittedName>
</protein>
<evidence type="ECO:0000313" key="5">
    <source>
        <dbReference type="Proteomes" id="UP000258613"/>
    </source>
</evidence>
<keyword evidence="5" id="KW-1185">Reference proteome</keyword>
<accession>A0A346PJA7</accession>
<dbReference type="AlphaFoldDB" id="A0A346PJA7"/>
<dbReference type="OrthoDB" id="167833at2157"/>
<reference evidence="3" key="3">
    <citation type="journal article" date="2019" name="Int. J. Syst. Evol. Microbiol.">
        <title>Natronolimnobius sulfurireducens sp. nov. and Halalkaliarchaeum desulfuricum gen. nov., sp. nov., the first sulfur-respiring alkaliphilic haloarchaea from hypersaline alkaline lakes.</title>
        <authorList>
            <person name="Sorokin D.Y."/>
            <person name="Yakimov M."/>
            <person name="Messina E."/>
            <person name="Merkel A.Y."/>
            <person name="Bale N.J."/>
            <person name="Sinninghe Damste J.S."/>
        </authorList>
    </citation>
    <scope>NUCLEOTIDE SEQUENCE</scope>
    <source>
        <strain evidence="4">AArc-Mg</strain>
        <strain evidence="3">AArc1</strain>
    </source>
</reference>
<dbReference type="GeneID" id="37643885"/>
<name>A0A346PJA7_9EURY</name>
<evidence type="ECO:0000313" key="4">
    <source>
        <dbReference type="EMBL" id="AXR83375.1"/>
    </source>
</evidence>
<organism evidence="3 6">
    <name type="scientific">Natrarchaeobaculum sulfurireducens</name>
    <dbReference type="NCBI Taxonomy" id="2044521"/>
    <lineage>
        <taxon>Archaea</taxon>
        <taxon>Methanobacteriati</taxon>
        <taxon>Methanobacteriota</taxon>
        <taxon>Stenosarchaea group</taxon>
        <taxon>Halobacteria</taxon>
        <taxon>Halobacteriales</taxon>
        <taxon>Natrialbaceae</taxon>
        <taxon>Natrarchaeobaculum</taxon>
    </lineage>
</organism>
<dbReference type="EMBL" id="CP027033">
    <property type="protein sequence ID" value="AXR83375.1"/>
    <property type="molecule type" value="Genomic_DNA"/>
</dbReference>
<dbReference type="KEGG" id="nan:AArc1_3301"/>
<feature type="region of interest" description="Disordered" evidence="1">
    <location>
        <begin position="51"/>
        <end position="70"/>
    </location>
</feature>
<evidence type="ECO:0000313" key="6">
    <source>
        <dbReference type="Proteomes" id="UP000258707"/>
    </source>
</evidence>
<dbReference type="RefSeq" id="WP_117365526.1">
    <property type="nucleotide sequence ID" value="NZ_CP024047.1"/>
</dbReference>
<feature type="transmembrane region" description="Helical" evidence="2">
    <location>
        <begin position="20"/>
        <end position="44"/>
    </location>
</feature>
<keyword evidence="2" id="KW-1133">Transmembrane helix</keyword>
<keyword evidence="2" id="KW-0812">Transmembrane</keyword>
<dbReference type="EMBL" id="CP024047">
    <property type="protein sequence ID" value="AXR79602.1"/>
    <property type="molecule type" value="Genomic_DNA"/>
</dbReference>
<dbReference type="KEGG" id="nag:AArcMg_3395"/>
<gene>
    <name evidence="3" type="ORF">AArc1_3301</name>
    <name evidence="4" type="ORF">AArcMg_3395</name>
</gene>
<evidence type="ECO:0000313" key="3">
    <source>
        <dbReference type="EMBL" id="AXR79602.1"/>
    </source>
</evidence>
<dbReference type="Proteomes" id="UP000258707">
    <property type="component" value="Chromosome"/>
</dbReference>
<evidence type="ECO:0000256" key="2">
    <source>
        <dbReference type="SAM" id="Phobius"/>
    </source>
</evidence>
<reference evidence="6" key="1">
    <citation type="submission" date="2017-10" db="EMBL/GenBank/DDBJ databases">
        <title>Phenotypic and genomic properties of facultatively anaerobic sulfur-reducing natronoarchaea from hypersaline soda lakes.</title>
        <authorList>
            <person name="Sorokin D.Y."/>
            <person name="Kublanov I.V."/>
            <person name="Roman P."/>
            <person name="Sinninghe Damste J.S."/>
            <person name="Golyshin P.N."/>
            <person name="Rojo D."/>
            <person name="Ciordia S."/>
            <person name="Mena Md.C."/>
            <person name="Ferrer M."/>
            <person name="Messina E."/>
            <person name="Smedile F."/>
            <person name="La Spada G."/>
            <person name="La Cono V."/>
            <person name="Yakimov M.M."/>
        </authorList>
    </citation>
    <scope>NUCLEOTIDE SEQUENCE [LARGE SCALE GENOMIC DNA]</scope>
    <source>
        <strain evidence="6">AArc1</strain>
    </source>
</reference>
<proteinExistence type="predicted"/>
<reference evidence="5" key="2">
    <citation type="submission" date="2018-02" db="EMBL/GenBank/DDBJ databases">
        <title>Phenotypic and genomic properties of facultatively anaerobic sulfur-reducing natronoarchaea from hypersaline soda lakes.</title>
        <authorList>
            <person name="Sorokin D.Y."/>
            <person name="Kublanov I.V."/>
            <person name="Roman P."/>
            <person name="Sinninghe Damste J.S."/>
            <person name="Golyshin P.N."/>
            <person name="Rojo D."/>
            <person name="Ciordia S."/>
            <person name="Mena M.D.C."/>
            <person name="Ferrer M."/>
            <person name="Messina E."/>
            <person name="Smedile F."/>
            <person name="La Spada G."/>
            <person name="La Cono V."/>
            <person name="Yakimov M.M."/>
        </authorList>
    </citation>
    <scope>NUCLEOTIDE SEQUENCE [LARGE SCALE GENOMIC DNA]</scope>
    <source>
        <strain evidence="5">AArc-Mg</strain>
    </source>
</reference>
<evidence type="ECO:0000256" key="1">
    <source>
        <dbReference type="SAM" id="MobiDB-lite"/>
    </source>
</evidence>